<protein>
    <submittedName>
        <fullName evidence="1">Uncharacterized protein</fullName>
    </submittedName>
</protein>
<evidence type="ECO:0000313" key="1">
    <source>
        <dbReference type="EMBL" id="SIT57776.1"/>
    </source>
</evidence>
<dbReference type="STRING" id="1631249.BQ8794_40375"/>
<evidence type="ECO:0000313" key="2">
    <source>
        <dbReference type="Proteomes" id="UP000188388"/>
    </source>
</evidence>
<accession>A0A1R3VD22</accession>
<keyword evidence="2" id="KW-1185">Reference proteome</keyword>
<organism evidence="1 2">
    <name type="scientific">Mesorhizobium prunaredense</name>
    <dbReference type="NCBI Taxonomy" id="1631249"/>
    <lineage>
        <taxon>Bacteria</taxon>
        <taxon>Pseudomonadati</taxon>
        <taxon>Pseudomonadota</taxon>
        <taxon>Alphaproteobacteria</taxon>
        <taxon>Hyphomicrobiales</taxon>
        <taxon>Phyllobacteriaceae</taxon>
        <taxon>Mesorhizobium</taxon>
    </lineage>
</organism>
<name>A0A1R3VD22_9HYPH</name>
<sequence>MDASQSSKLAPPLIALPGTSPRIATGRRGWRSLGAILAMLAIGETGDESTPLPVTIRGDAGRQVRGSASARKGVTGGFKPEAIALHKNYTRLRKISSDPPRCLHFGRRYRRHATARKNPLVPAPPQ</sequence>
<dbReference type="AlphaFoldDB" id="A0A1R3VD22"/>
<dbReference type="EMBL" id="FTPD01000034">
    <property type="protein sequence ID" value="SIT57776.1"/>
    <property type="molecule type" value="Genomic_DNA"/>
</dbReference>
<gene>
    <name evidence="1" type="ORF">BQ8794_40375</name>
</gene>
<reference evidence="2" key="1">
    <citation type="submission" date="2017-01" db="EMBL/GenBank/DDBJ databases">
        <authorList>
            <person name="Brunel B."/>
        </authorList>
    </citation>
    <scope>NUCLEOTIDE SEQUENCE [LARGE SCALE GENOMIC DNA]</scope>
</reference>
<dbReference type="Proteomes" id="UP000188388">
    <property type="component" value="Unassembled WGS sequence"/>
</dbReference>
<proteinExistence type="predicted"/>